<accession>A0A842HXK7</accession>
<dbReference type="SUPFAM" id="SSF53474">
    <property type="entry name" value="alpha/beta-Hydrolases"/>
    <property type="match status" value="1"/>
</dbReference>
<comment type="caution">
    <text evidence="2">The sequence shown here is derived from an EMBL/GenBank/DDBJ whole genome shotgun (WGS) entry which is preliminary data.</text>
</comment>
<dbReference type="PANTHER" id="PTHR43265:SF1">
    <property type="entry name" value="ESTERASE ESTD"/>
    <property type="match status" value="1"/>
</dbReference>
<proteinExistence type="predicted"/>
<dbReference type="InterPro" id="IPR022742">
    <property type="entry name" value="Hydrolase_4"/>
</dbReference>
<evidence type="ECO:0000313" key="3">
    <source>
        <dbReference type="Proteomes" id="UP000564378"/>
    </source>
</evidence>
<dbReference type="InterPro" id="IPR053145">
    <property type="entry name" value="AB_hydrolase_Est10"/>
</dbReference>
<dbReference type="Gene3D" id="3.40.50.1820">
    <property type="entry name" value="alpha/beta hydrolase"/>
    <property type="match status" value="1"/>
</dbReference>
<dbReference type="AlphaFoldDB" id="A0A842HXK7"/>
<name>A0A842HXK7_9SPHN</name>
<dbReference type="InterPro" id="IPR029058">
    <property type="entry name" value="AB_hydrolase_fold"/>
</dbReference>
<reference evidence="2 3" key="1">
    <citation type="submission" date="2020-08" db="EMBL/GenBank/DDBJ databases">
        <title>Draft genome sequence of Parasphingopyxis sp. GrpM-11.</title>
        <authorList>
            <person name="Oh J."/>
            <person name="Roh D.-H."/>
        </authorList>
    </citation>
    <scope>NUCLEOTIDE SEQUENCE [LARGE SCALE GENOMIC DNA]</scope>
    <source>
        <strain evidence="2 3">GrpM-11</strain>
    </source>
</reference>
<keyword evidence="2" id="KW-0378">Hydrolase</keyword>
<organism evidence="2 3">
    <name type="scientific">Parasphingopyxis marina</name>
    <dbReference type="NCBI Taxonomy" id="2761622"/>
    <lineage>
        <taxon>Bacteria</taxon>
        <taxon>Pseudomonadati</taxon>
        <taxon>Pseudomonadota</taxon>
        <taxon>Alphaproteobacteria</taxon>
        <taxon>Sphingomonadales</taxon>
        <taxon>Sphingomonadaceae</taxon>
        <taxon>Parasphingopyxis</taxon>
    </lineage>
</organism>
<protein>
    <submittedName>
        <fullName evidence="2">Alpha/beta fold hydrolase</fullName>
    </submittedName>
</protein>
<dbReference type="GO" id="GO:0052689">
    <property type="term" value="F:carboxylic ester hydrolase activity"/>
    <property type="evidence" value="ECO:0007669"/>
    <property type="project" value="TreeGrafter"/>
</dbReference>
<dbReference type="EMBL" id="JACJVJ010000001">
    <property type="protein sequence ID" value="MBC2777615.1"/>
    <property type="molecule type" value="Genomic_DNA"/>
</dbReference>
<dbReference type="Proteomes" id="UP000564378">
    <property type="component" value="Unassembled WGS sequence"/>
</dbReference>
<dbReference type="Pfam" id="PF12146">
    <property type="entry name" value="Hydrolase_4"/>
    <property type="match status" value="1"/>
</dbReference>
<feature type="domain" description="Serine aminopeptidase S33" evidence="1">
    <location>
        <begin position="128"/>
        <end position="240"/>
    </location>
</feature>
<sequence length="366" mass="40020">MKTFGTGLLLFLFVASAIGGWVFFNPGPPDLRAAIDTTPEPIDERSGVYTSADGAQHRLVLPALDRDFYRFNLDRWEAAEHIGAAELADGPLVRSGTQPYRVRTLSIGDPEILEAWIFEPEEISGTGIVILHGSGDSDRSNGWYALLADHLARAGHVVILPDKRGSGRSGGDWRNAPFSLLAQDGKRWLGMLREEAPDLPAYGFVGVSQGGTIAPEAARIAEADFAVALSAAATDMAEQLRLEVGNGVREGAPGFLQGLLTSAFTARAKRRQPGFWAANGDYNMLEQWEEWHGPFFLALGEEDESDNVPVTESVRRLEALPEGQRPDWRVYPGVGHALMRENRFLPDFERDLFGWLARFSGGDGTA</sequence>
<dbReference type="RefSeq" id="WP_185800813.1">
    <property type="nucleotide sequence ID" value="NZ_JACJVJ010000001.1"/>
</dbReference>
<evidence type="ECO:0000259" key="1">
    <source>
        <dbReference type="Pfam" id="PF12146"/>
    </source>
</evidence>
<dbReference type="PANTHER" id="PTHR43265">
    <property type="entry name" value="ESTERASE ESTD"/>
    <property type="match status" value="1"/>
</dbReference>
<keyword evidence="3" id="KW-1185">Reference proteome</keyword>
<evidence type="ECO:0000313" key="2">
    <source>
        <dbReference type="EMBL" id="MBC2777615.1"/>
    </source>
</evidence>
<gene>
    <name evidence="2" type="ORF">H6P80_08270</name>
</gene>